<keyword evidence="2" id="KW-1185">Reference proteome</keyword>
<accession>A0ABX9AFI7</accession>
<gene>
    <name evidence="1" type="ORF">CHD5UKE1_0087</name>
</gene>
<dbReference type="EMBL" id="MZ234028">
    <property type="protein sequence ID" value="QZI80583.1"/>
    <property type="molecule type" value="Genomic_DNA"/>
</dbReference>
<name>A0ABX9AFI7_9CAUD</name>
<evidence type="ECO:0000313" key="2">
    <source>
        <dbReference type="Proteomes" id="UP000828739"/>
    </source>
</evidence>
<protein>
    <submittedName>
        <fullName evidence="1">Uncharacterized protein</fullName>
    </submittedName>
</protein>
<reference evidence="1 2" key="1">
    <citation type="submission" date="2021-05" db="EMBL/GenBank/DDBJ databases">
        <title>Naturally bred epsilon2 phages have an improved host range and effectivity in uropathogenic E. coli over their ancestor phages.</title>
        <authorList>
            <person name="Saez D."/>
            <person name="Loose M."/>
            <person name="Mutti M."/>
            <person name="Visram Z."/>
            <person name="Hitzenhammer E."/>
            <person name="Dippel D."/>
            <person name="Tisakova L."/>
            <person name="Schertler S."/>
            <person name="Wittmann J."/>
            <person name="Corsini L."/>
            <person name="Wagenlehner F."/>
        </authorList>
    </citation>
    <scope>NUCLEOTIDE SEQUENCE [LARGE SCALE GENOMIC DNA]</scope>
</reference>
<sequence length="33" mass="3861">MLVTVVMQRKVQLTPRTPILSNMVTSLWFIMEP</sequence>
<proteinExistence type="predicted"/>
<dbReference type="Proteomes" id="UP000828739">
    <property type="component" value="Segment"/>
</dbReference>
<organism evidence="1 2">
    <name type="scientific">Escherichia phage vB_EcoP-CHD5UKE1</name>
    <dbReference type="NCBI Taxonomy" id="2865805"/>
    <lineage>
        <taxon>Viruses</taxon>
        <taxon>Duplodnaviria</taxon>
        <taxon>Heunggongvirae</taxon>
        <taxon>Uroviricota</taxon>
        <taxon>Caudoviricetes</taxon>
        <taxon>Mktvariviridae</taxon>
        <taxon>Gordonclarkvirinae</taxon>
        <taxon>Kuravirus</taxon>
        <taxon>Kuravirus CHD5UKE1</taxon>
        <taxon>Kuravirus SU10</taxon>
    </lineage>
</organism>
<evidence type="ECO:0000313" key="1">
    <source>
        <dbReference type="EMBL" id="QZI80583.1"/>
    </source>
</evidence>